<evidence type="ECO:0000313" key="6">
    <source>
        <dbReference type="EMBL" id="CEP00742.1"/>
    </source>
</evidence>
<keyword evidence="4" id="KW-0547">Nucleotide-binding</keyword>
<feature type="active site" description="Glycyl thioester intermediate" evidence="3">
    <location>
        <position position="91"/>
    </location>
</feature>
<dbReference type="STRING" id="37360.A0A0G4IZS7"/>
<proteinExistence type="inferred from homology"/>
<dbReference type="InterPro" id="IPR023313">
    <property type="entry name" value="UBQ-conjugating_AS"/>
</dbReference>
<evidence type="ECO:0000256" key="2">
    <source>
        <dbReference type="ARBA" id="ARBA00022786"/>
    </source>
</evidence>
<keyword evidence="7" id="KW-1185">Reference proteome</keyword>
<keyword evidence="4" id="KW-0067">ATP-binding</keyword>
<reference evidence="6 7" key="1">
    <citation type="submission" date="2015-02" db="EMBL/GenBank/DDBJ databases">
        <authorList>
            <person name="Chooi Y.-H."/>
        </authorList>
    </citation>
    <scope>NUCLEOTIDE SEQUENCE [LARGE SCALE GENOMIC DNA]</scope>
    <source>
        <strain evidence="6">E3</strain>
    </source>
</reference>
<dbReference type="GO" id="GO:0016740">
    <property type="term" value="F:transferase activity"/>
    <property type="evidence" value="ECO:0007669"/>
    <property type="project" value="UniProtKB-KW"/>
</dbReference>
<dbReference type="SUPFAM" id="SSF54495">
    <property type="entry name" value="UBC-like"/>
    <property type="match status" value="1"/>
</dbReference>
<evidence type="ECO:0000256" key="1">
    <source>
        <dbReference type="ARBA" id="ARBA00022679"/>
    </source>
</evidence>
<evidence type="ECO:0000256" key="3">
    <source>
        <dbReference type="PROSITE-ProRule" id="PRU10133"/>
    </source>
</evidence>
<protein>
    <recommendedName>
        <fullName evidence="5">UBC core domain-containing protein</fullName>
    </recommendedName>
</protein>
<comment type="similarity">
    <text evidence="4">Belongs to the ubiquitin-conjugating enzyme family.</text>
</comment>
<dbReference type="Gene3D" id="3.10.110.10">
    <property type="entry name" value="Ubiquitin Conjugating Enzyme"/>
    <property type="match status" value="1"/>
</dbReference>
<dbReference type="SMART" id="SM00212">
    <property type="entry name" value="UBCc"/>
    <property type="match status" value="1"/>
</dbReference>
<dbReference type="EMBL" id="CDSF01000101">
    <property type="protein sequence ID" value="CEP00742.1"/>
    <property type="molecule type" value="Genomic_DNA"/>
</dbReference>
<dbReference type="GO" id="GO:0005524">
    <property type="term" value="F:ATP binding"/>
    <property type="evidence" value="ECO:0007669"/>
    <property type="project" value="UniProtKB-UniRule"/>
</dbReference>
<evidence type="ECO:0000313" key="7">
    <source>
        <dbReference type="Proteomes" id="UP000039324"/>
    </source>
</evidence>
<evidence type="ECO:0000256" key="4">
    <source>
        <dbReference type="RuleBase" id="RU362109"/>
    </source>
</evidence>
<dbReference type="Proteomes" id="UP000039324">
    <property type="component" value="Unassembled WGS sequence"/>
</dbReference>
<dbReference type="PROSITE" id="PS50127">
    <property type="entry name" value="UBC_2"/>
    <property type="match status" value="1"/>
</dbReference>
<dbReference type="InterPro" id="IPR016135">
    <property type="entry name" value="UBQ-conjugating_enzyme/RWD"/>
</dbReference>
<evidence type="ECO:0000259" key="5">
    <source>
        <dbReference type="PROSITE" id="PS50127"/>
    </source>
</evidence>
<dbReference type="PANTHER" id="PTHR24068">
    <property type="entry name" value="UBIQUITIN-CONJUGATING ENZYME E2"/>
    <property type="match status" value="1"/>
</dbReference>
<sequence length="159" mass="17729">MAKDPKTLSRRILHEHLSLRVDPVPGFSIGSIGSSLRHLSVVMMGPEDSAYQGGTFHAEVFLPPEYPTCPPKVRILTRIYHPNIDHLGRVCLDALDDTVWTHECDLRAVLVSLQCLLVSLLHSAVLDDPIAADVAEHWRASPADAQRTARNWTRKYAMS</sequence>
<accession>A0A0G4IZS7</accession>
<dbReference type="Pfam" id="PF00179">
    <property type="entry name" value="UQ_con"/>
    <property type="match status" value="1"/>
</dbReference>
<name>A0A0G4IZS7_PLABS</name>
<gene>
    <name evidence="6" type="ORF">PBRA_001796</name>
</gene>
<feature type="domain" description="UBC core" evidence="5">
    <location>
        <begin position="7"/>
        <end position="158"/>
    </location>
</feature>
<keyword evidence="1" id="KW-0808">Transferase</keyword>
<organism evidence="6 7">
    <name type="scientific">Plasmodiophora brassicae</name>
    <name type="common">Clubroot disease agent</name>
    <dbReference type="NCBI Taxonomy" id="37360"/>
    <lineage>
        <taxon>Eukaryota</taxon>
        <taxon>Sar</taxon>
        <taxon>Rhizaria</taxon>
        <taxon>Endomyxa</taxon>
        <taxon>Phytomyxea</taxon>
        <taxon>Plasmodiophorida</taxon>
        <taxon>Plasmodiophoridae</taxon>
        <taxon>Plasmodiophora</taxon>
    </lineage>
</organism>
<dbReference type="OrthoDB" id="7851174at2759"/>
<dbReference type="InterPro" id="IPR000608">
    <property type="entry name" value="UBC"/>
</dbReference>
<dbReference type="PROSITE" id="PS00183">
    <property type="entry name" value="UBC_1"/>
    <property type="match status" value="1"/>
</dbReference>
<dbReference type="AlphaFoldDB" id="A0A0G4IZS7"/>
<keyword evidence="2 4" id="KW-0833">Ubl conjugation pathway</keyword>